<protein>
    <submittedName>
        <fullName evidence="1">Uncharacterized protein</fullName>
    </submittedName>
</protein>
<evidence type="ECO:0000313" key="2">
    <source>
        <dbReference type="Proteomes" id="UP000184074"/>
    </source>
</evidence>
<evidence type="ECO:0000313" key="1">
    <source>
        <dbReference type="EMBL" id="SHH25431.1"/>
    </source>
</evidence>
<gene>
    <name evidence="1" type="ORF">SAMN05444003_2579</name>
</gene>
<dbReference type="Proteomes" id="UP000184074">
    <property type="component" value="Unassembled WGS sequence"/>
</dbReference>
<dbReference type="OrthoDB" id="7831801at2"/>
<reference evidence="1 2" key="1">
    <citation type="submission" date="2016-11" db="EMBL/GenBank/DDBJ databases">
        <authorList>
            <person name="Jaros S."/>
            <person name="Januszkiewicz K."/>
            <person name="Wedrychowicz H."/>
        </authorList>
    </citation>
    <scope>NUCLEOTIDE SEQUENCE [LARGE SCALE GENOMIC DNA]</scope>
    <source>
        <strain evidence="1 2">DSM 28715</strain>
    </source>
</reference>
<proteinExistence type="predicted"/>
<dbReference type="STRING" id="1508389.SAMN05444003_2579"/>
<dbReference type="RefSeq" id="WP_072901703.1">
    <property type="nucleotide sequence ID" value="NZ_FQXB01000004.1"/>
</dbReference>
<dbReference type="AlphaFoldDB" id="A0A1M5RGR5"/>
<organism evidence="1 2">
    <name type="scientific">Cognatiyoonia sediminum</name>
    <dbReference type="NCBI Taxonomy" id="1508389"/>
    <lineage>
        <taxon>Bacteria</taxon>
        <taxon>Pseudomonadati</taxon>
        <taxon>Pseudomonadota</taxon>
        <taxon>Alphaproteobacteria</taxon>
        <taxon>Rhodobacterales</taxon>
        <taxon>Paracoccaceae</taxon>
        <taxon>Cognatiyoonia</taxon>
    </lineage>
</organism>
<name>A0A1M5RGR5_9RHOB</name>
<dbReference type="EMBL" id="FQXB01000004">
    <property type="protein sequence ID" value="SHH25431.1"/>
    <property type="molecule type" value="Genomic_DNA"/>
</dbReference>
<accession>A0A1M5RGR5</accession>
<keyword evidence="2" id="KW-1185">Reference proteome</keyword>
<sequence length="245" mass="28277">MALTINGIPFDGDPQTDWLDPTFISTNSVATAKRRNFYIWNCRTQKGTSRLRLDQDGKLTVPNLVEFHVDTFGAFGTPDPTATLLMKAKVLKALKFRGVNDLITVSHRAFGKHKIKVDASGFDWLKPIASYRLWLQINFHFFKFTNAKQRMHFFIGLPHSADLAVEIIEFCQPDQLESSLENGKSVEPIDLGVFENGKPGSKELRRRYLREKIRQLNAALLTEMLHQELLRRERDRYQRELEALE</sequence>